<feature type="region of interest" description="Disordered" evidence="1">
    <location>
        <begin position="449"/>
        <end position="470"/>
    </location>
</feature>
<name>A0A7C4ZIM0_9DEIN</name>
<organism evidence="2">
    <name type="scientific">Oceanithermus profundus</name>
    <dbReference type="NCBI Taxonomy" id="187137"/>
    <lineage>
        <taxon>Bacteria</taxon>
        <taxon>Thermotogati</taxon>
        <taxon>Deinococcota</taxon>
        <taxon>Deinococci</taxon>
        <taxon>Thermales</taxon>
        <taxon>Thermaceae</taxon>
        <taxon>Oceanithermus</taxon>
    </lineage>
</organism>
<gene>
    <name evidence="2" type="ORF">ENK37_08750</name>
</gene>
<dbReference type="InterPro" id="IPR038461">
    <property type="entry name" value="Schlafen_AlbA_2_dom_sf"/>
</dbReference>
<accession>A0A7C4ZIM0</accession>
<dbReference type="InterPro" id="IPR038475">
    <property type="entry name" value="RecG_C_sf"/>
</dbReference>
<evidence type="ECO:0000313" key="2">
    <source>
        <dbReference type="EMBL" id="HGY10121.1"/>
    </source>
</evidence>
<evidence type="ECO:0000256" key="1">
    <source>
        <dbReference type="SAM" id="MobiDB-lite"/>
    </source>
</evidence>
<dbReference type="Gene3D" id="3.30.565.60">
    <property type="match status" value="1"/>
</dbReference>
<dbReference type="Gene3D" id="3.30.950.30">
    <property type="entry name" value="Schlafen, AAA domain"/>
    <property type="match status" value="1"/>
</dbReference>
<dbReference type="Proteomes" id="UP000885759">
    <property type="component" value="Unassembled WGS sequence"/>
</dbReference>
<dbReference type="PANTHER" id="PTHR30595:SF6">
    <property type="entry name" value="SCHLAFEN ALBA-2 DOMAIN-CONTAINING PROTEIN"/>
    <property type="match status" value="1"/>
</dbReference>
<sequence length="470" mass="51413">MTEAEVYQALLEGPDERRVLLGAAVAPEALARYAAGLANREGGVILVGVRPAGRVEDASALEPLQLTHVLHELSGGALLPHVERVETAEGVVWALHVPKSPFVVSAGPGPAPYWDGTRLAALPASREVAAPPDPTARPLPEAELDDLDPAELVRLQDRLRERGSPLAEAAPLERLRALGMASELEGRWVPTVTGLLLAGRPVALARLVPQTEVSFYRHEGDDVDYVFREDLLRPIPAALERLRELIQATNRFHPLTVGLFRVEVWDFDVEVYREGLLNAFVHRDWAAHDAVQVHLHPDRLEIANPGGLAPGMTPENILRHPPHRRNPTLAAALARLGYVERAGQGVDKMYRLMLRYGKEPPEYRAWPHAVTLVLHNPGFDADFVRWVSEAQERQGAFTLDYLIVAAALRRGAQPTAALARALALGPAATRKLLARMQAAGLIVPEGQGRGRRWRLAPTPPERGAPPNRTG</sequence>
<dbReference type="AlphaFoldDB" id="A0A7C4ZIM0"/>
<dbReference type="PANTHER" id="PTHR30595">
    <property type="entry name" value="GLPR-RELATED TRANSCRIPTIONAL REPRESSOR"/>
    <property type="match status" value="1"/>
</dbReference>
<reference evidence="2" key="1">
    <citation type="journal article" date="2020" name="mSystems">
        <title>Genome- and Community-Level Interaction Insights into Carbon Utilization and Element Cycling Functions of Hydrothermarchaeota in Hydrothermal Sediment.</title>
        <authorList>
            <person name="Zhou Z."/>
            <person name="Liu Y."/>
            <person name="Xu W."/>
            <person name="Pan J."/>
            <person name="Luo Z.H."/>
            <person name="Li M."/>
        </authorList>
    </citation>
    <scope>NUCLEOTIDE SEQUENCE [LARGE SCALE GENOMIC DNA]</scope>
    <source>
        <strain evidence="2">HyVt-570</strain>
    </source>
</reference>
<protein>
    <submittedName>
        <fullName evidence="2">ATPase</fullName>
    </submittedName>
</protein>
<dbReference type="Pfam" id="PF13749">
    <property type="entry name" value="HATPase_c_4"/>
    <property type="match status" value="1"/>
</dbReference>
<comment type="caution">
    <text evidence="2">The sequence shown here is derived from an EMBL/GenBank/DDBJ whole genome shotgun (WGS) entry which is preliminary data.</text>
</comment>
<proteinExistence type="predicted"/>
<dbReference type="InterPro" id="IPR036390">
    <property type="entry name" value="WH_DNA-bd_sf"/>
</dbReference>
<dbReference type="SUPFAM" id="SSF46785">
    <property type="entry name" value="Winged helix' DNA-binding domain"/>
    <property type="match status" value="1"/>
</dbReference>
<dbReference type="Gene3D" id="1.10.10.10">
    <property type="entry name" value="Winged helix-like DNA-binding domain superfamily/Winged helix DNA-binding domain"/>
    <property type="match status" value="1"/>
</dbReference>
<dbReference type="EMBL" id="DRPZ01000222">
    <property type="protein sequence ID" value="HGY10121.1"/>
    <property type="molecule type" value="Genomic_DNA"/>
</dbReference>
<dbReference type="InterPro" id="IPR036388">
    <property type="entry name" value="WH-like_DNA-bd_sf"/>
</dbReference>